<dbReference type="Proteomes" id="UP000054018">
    <property type="component" value="Unassembled WGS sequence"/>
</dbReference>
<keyword evidence="2" id="KW-1185">Reference proteome</keyword>
<name>A0A0C9Y8V2_9AGAM</name>
<dbReference type="EMBL" id="KN833755">
    <property type="protein sequence ID" value="KIK21090.1"/>
    <property type="molecule type" value="Genomic_DNA"/>
</dbReference>
<gene>
    <name evidence="1" type="ORF">PISMIDRAFT_681629</name>
</gene>
<protein>
    <submittedName>
        <fullName evidence="1">Uncharacterized protein</fullName>
    </submittedName>
</protein>
<accession>A0A0C9Y8V2</accession>
<sequence>MSYSRILAYDTLSDTYRTHLKLMVKRTQYGHTCSCRCGSENSNELAGHGGATRW</sequence>
<proteinExistence type="predicted"/>
<dbReference type="HOGENOM" id="CLU_3051293_0_0_1"/>
<organism evidence="1 2">
    <name type="scientific">Pisolithus microcarpus 441</name>
    <dbReference type="NCBI Taxonomy" id="765257"/>
    <lineage>
        <taxon>Eukaryota</taxon>
        <taxon>Fungi</taxon>
        <taxon>Dikarya</taxon>
        <taxon>Basidiomycota</taxon>
        <taxon>Agaricomycotina</taxon>
        <taxon>Agaricomycetes</taxon>
        <taxon>Agaricomycetidae</taxon>
        <taxon>Boletales</taxon>
        <taxon>Sclerodermatineae</taxon>
        <taxon>Pisolithaceae</taxon>
        <taxon>Pisolithus</taxon>
    </lineage>
</organism>
<evidence type="ECO:0000313" key="2">
    <source>
        <dbReference type="Proteomes" id="UP000054018"/>
    </source>
</evidence>
<reference evidence="1 2" key="1">
    <citation type="submission" date="2014-04" db="EMBL/GenBank/DDBJ databases">
        <authorList>
            <consortium name="DOE Joint Genome Institute"/>
            <person name="Kuo A."/>
            <person name="Kohler A."/>
            <person name="Costa M.D."/>
            <person name="Nagy L.G."/>
            <person name="Floudas D."/>
            <person name="Copeland A."/>
            <person name="Barry K.W."/>
            <person name="Cichocki N."/>
            <person name="Veneault-Fourrey C."/>
            <person name="LaButti K."/>
            <person name="Lindquist E.A."/>
            <person name="Lipzen A."/>
            <person name="Lundell T."/>
            <person name="Morin E."/>
            <person name="Murat C."/>
            <person name="Sun H."/>
            <person name="Tunlid A."/>
            <person name="Henrissat B."/>
            <person name="Grigoriev I.V."/>
            <person name="Hibbett D.S."/>
            <person name="Martin F."/>
            <person name="Nordberg H.P."/>
            <person name="Cantor M.N."/>
            <person name="Hua S.X."/>
        </authorList>
    </citation>
    <scope>NUCLEOTIDE SEQUENCE [LARGE SCALE GENOMIC DNA]</scope>
    <source>
        <strain evidence="1 2">441</strain>
    </source>
</reference>
<reference evidence="2" key="2">
    <citation type="submission" date="2015-01" db="EMBL/GenBank/DDBJ databases">
        <title>Evolutionary Origins and Diversification of the Mycorrhizal Mutualists.</title>
        <authorList>
            <consortium name="DOE Joint Genome Institute"/>
            <consortium name="Mycorrhizal Genomics Consortium"/>
            <person name="Kohler A."/>
            <person name="Kuo A."/>
            <person name="Nagy L.G."/>
            <person name="Floudas D."/>
            <person name="Copeland A."/>
            <person name="Barry K.W."/>
            <person name="Cichocki N."/>
            <person name="Veneault-Fourrey C."/>
            <person name="LaButti K."/>
            <person name="Lindquist E.A."/>
            <person name="Lipzen A."/>
            <person name="Lundell T."/>
            <person name="Morin E."/>
            <person name="Murat C."/>
            <person name="Riley R."/>
            <person name="Ohm R."/>
            <person name="Sun H."/>
            <person name="Tunlid A."/>
            <person name="Henrissat B."/>
            <person name="Grigoriev I.V."/>
            <person name="Hibbett D.S."/>
            <person name="Martin F."/>
        </authorList>
    </citation>
    <scope>NUCLEOTIDE SEQUENCE [LARGE SCALE GENOMIC DNA]</scope>
    <source>
        <strain evidence="2">441</strain>
    </source>
</reference>
<evidence type="ECO:0000313" key="1">
    <source>
        <dbReference type="EMBL" id="KIK21090.1"/>
    </source>
</evidence>
<dbReference type="AlphaFoldDB" id="A0A0C9Y8V2"/>